<dbReference type="Proteomes" id="UP000537326">
    <property type="component" value="Unassembled WGS sequence"/>
</dbReference>
<evidence type="ECO:0000313" key="4">
    <source>
        <dbReference type="EMBL" id="NYI09047.1"/>
    </source>
</evidence>
<proteinExistence type="predicted"/>
<dbReference type="Pfam" id="PF14257">
    <property type="entry name" value="DUF4349"/>
    <property type="match status" value="1"/>
</dbReference>
<dbReference type="EMBL" id="JACBZI010000001">
    <property type="protein sequence ID" value="NYI09047.1"/>
    <property type="molecule type" value="Genomic_DNA"/>
</dbReference>
<sequence>MTRPRTPVAAVAGALAALLALLVLAGCGTGSSDDAMGGESMAEPMMDDATMRGLAEEVAGGAMDSTSASMGDGDMSVDAADVAESATEEGAEGAREAAIISTGTVSLRADDVGDARFEVQKVVDRVGGQVTDSETRTDDDGEVRTARLVLRVPSAEFTETIDALEKVADLEASSTTSEDVTSQVVDTDVRIRVQRQSIARIEQLLDRAGSIRDIVAVERQLTDREARLNSLLRQQAYLADQTSMSTITVHLQRHPSEEPEEEDGDDGFLAGLSAGWEALGTVAVGLATVAGAVLPFAVLALVLGLPGWLLLRGAVRRRRTPGSVAAQPAAPAEG</sequence>
<dbReference type="InterPro" id="IPR025645">
    <property type="entry name" value="DUF4349"/>
</dbReference>
<dbReference type="PROSITE" id="PS51257">
    <property type="entry name" value="PROKAR_LIPOPROTEIN"/>
    <property type="match status" value="1"/>
</dbReference>
<protein>
    <recommendedName>
        <fullName evidence="3">DUF4349 domain-containing protein</fullName>
    </recommendedName>
</protein>
<feature type="signal peptide" evidence="2">
    <location>
        <begin position="1"/>
        <end position="25"/>
    </location>
</feature>
<comment type="caution">
    <text evidence="4">The sequence shown here is derived from an EMBL/GenBank/DDBJ whole genome shotgun (WGS) entry which is preliminary data.</text>
</comment>
<reference evidence="4 5" key="1">
    <citation type="submission" date="2020-07" db="EMBL/GenBank/DDBJ databases">
        <title>Sequencing the genomes of 1000 actinobacteria strains.</title>
        <authorList>
            <person name="Klenk H.-P."/>
        </authorList>
    </citation>
    <scope>NUCLEOTIDE SEQUENCE [LARGE SCALE GENOMIC DNA]</scope>
    <source>
        <strain evidence="4 5">DSM 18248</strain>
    </source>
</reference>
<keyword evidence="1" id="KW-0812">Transmembrane</keyword>
<keyword evidence="1" id="KW-0472">Membrane</keyword>
<accession>A0A7Y9YDN1</accession>
<name>A0A7Y9YDN1_9ACTN</name>
<evidence type="ECO:0000259" key="3">
    <source>
        <dbReference type="Pfam" id="PF14257"/>
    </source>
</evidence>
<gene>
    <name evidence="4" type="ORF">BKA05_000562</name>
</gene>
<feature type="domain" description="DUF4349" evidence="3">
    <location>
        <begin position="98"/>
        <end position="308"/>
    </location>
</feature>
<evidence type="ECO:0000256" key="1">
    <source>
        <dbReference type="SAM" id="Phobius"/>
    </source>
</evidence>
<dbReference type="RefSeq" id="WP_179530078.1">
    <property type="nucleotide sequence ID" value="NZ_BAAAPP010000002.1"/>
</dbReference>
<evidence type="ECO:0000256" key="2">
    <source>
        <dbReference type="SAM" id="SignalP"/>
    </source>
</evidence>
<keyword evidence="5" id="KW-1185">Reference proteome</keyword>
<evidence type="ECO:0000313" key="5">
    <source>
        <dbReference type="Proteomes" id="UP000537326"/>
    </source>
</evidence>
<organism evidence="4 5">
    <name type="scientific">Nocardioides marinus</name>
    <dbReference type="NCBI Taxonomy" id="374514"/>
    <lineage>
        <taxon>Bacteria</taxon>
        <taxon>Bacillati</taxon>
        <taxon>Actinomycetota</taxon>
        <taxon>Actinomycetes</taxon>
        <taxon>Propionibacteriales</taxon>
        <taxon>Nocardioidaceae</taxon>
        <taxon>Nocardioides</taxon>
    </lineage>
</organism>
<keyword evidence="1" id="KW-1133">Transmembrane helix</keyword>
<feature type="transmembrane region" description="Helical" evidence="1">
    <location>
        <begin position="289"/>
        <end position="311"/>
    </location>
</feature>
<dbReference type="AlphaFoldDB" id="A0A7Y9YDN1"/>
<feature type="chain" id="PRO_5039430363" description="DUF4349 domain-containing protein" evidence="2">
    <location>
        <begin position="26"/>
        <end position="334"/>
    </location>
</feature>
<keyword evidence="2" id="KW-0732">Signal</keyword>